<name>A0A412Y455_BACFG</name>
<protein>
    <submittedName>
        <fullName evidence="2">SDR family NAD(P)-dependent oxidoreductase</fullName>
    </submittedName>
</protein>
<dbReference type="Gene3D" id="3.40.50.720">
    <property type="entry name" value="NAD(P)-binding Rossmann-like Domain"/>
    <property type="match status" value="1"/>
</dbReference>
<dbReference type="PANTHER" id="PTHR42879">
    <property type="entry name" value="3-OXOACYL-(ACYL-CARRIER-PROTEIN) REDUCTASE"/>
    <property type="match status" value="1"/>
</dbReference>
<reference evidence="2 3" key="1">
    <citation type="submission" date="2018-08" db="EMBL/GenBank/DDBJ databases">
        <title>A genome reference for cultivated species of the human gut microbiota.</title>
        <authorList>
            <person name="Zou Y."/>
            <person name="Xue W."/>
            <person name="Luo G."/>
        </authorList>
    </citation>
    <scope>NUCLEOTIDE SEQUENCE [LARGE SCALE GENOMIC DNA]</scope>
    <source>
        <strain evidence="2 3">AF14-26</strain>
    </source>
</reference>
<sequence>MKNAIVTGGTKGIGLQIVKDLLAREYFVFLNYANDDQTAYLIEQELNKISSNFKIVKANQANMEEFDSFITLIKKKVTAVDCIICNAGETLRKSAMSITNDEWERVMQVIVNSHFYLIRELFELISSNSRIIFIGSMMGIYPHSVSLPYGVAKAAIHALAQNLVKVFQGTGTTINTIAPGFVDTEWQKSKAKDLRDRICQKTALKRFATVEEVASACMFCLENDFVNGSVLEVNGGYCFE</sequence>
<evidence type="ECO:0000313" key="3">
    <source>
        <dbReference type="Proteomes" id="UP000286270"/>
    </source>
</evidence>
<dbReference type="Pfam" id="PF00106">
    <property type="entry name" value="adh_short"/>
    <property type="match status" value="1"/>
</dbReference>
<accession>A0A412Y455</accession>
<dbReference type="AlphaFoldDB" id="A0A412Y455"/>
<comment type="caution">
    <text evidence="2">The sequence shown here is derived from an EMBL/GenBank/DDBJ whole genome shotgun (WGS) entry which is preliminary data.</text>
</comment>
<dbReference type="PANTHER" id="PTHR42879:SF2">
    <property type="entry name" value="3-OXOACYL-[ACYL-CARRIER-PROTEIN] REDUCTASE FABG"/>
    <property type="match status" value="1"/>
</dbReference>
<dbReference type="RefSeq" id="WP_122142841.1">
    <property type="nucleotide sequence ID" value="NZ_JAFKPL010000008.1"/>
</dbReference>
<evidence type="ECO:0000313" key="2">
    <source>
        <dbReference type="EMBL" id="RGV52168.1"/>
    </source>
</evidence>
<dbReference type="InterPro" id="IPR002347">
    <property type="entry name" value="SDR_fam"/>
</dbReference>
<organism evidence="2 3">
    <name type="scientific">Bacteroides fragilis</name>
    <dbReference type="NCBI Taxonomy" id="817"/>
    <lineage>
        <taxon>Bacteria</taxon>
        <taxon>Pseudomonadati</taxon>
        <taxon>Bacteroidota</taxon>
        <taxon>Bacteroidia</taxon>
        <taxon>Bacteroidales</taxon>
        <taxon>Bacteroidaceae</taxon>
        <taxon>Bacteroides</taxon>
    </lineage>
</organism>
<gene>
    <name evidence="2" type="ORF">DWW08_13465</name>
</gene>
<dbReference type="EMBL" id="QRZH01000011">
    <property type="protein sequence ID" value="RGV52168.1"/>
    <property type="molecule type" value="Genomic_DNA"/>
</dbReference>
<dbReference type="InterPro" id="IPR050259">
    <property type="entry name" value="SDR"/>
</dbReference>
<proteinExistence type="inferred from homology"/>
<evidence type="ECO:0000256" key="1">
    <source>
        <dbReference type="ARBA" id="ARBA00006484"/>
    </source>
</evidence>
<dbReference type="InterPro" id="IPR036291">
    <property type="entry name" value="NAD(P)-bd_dom_sf"/>
</dbReference>
<dbReference type="SUPFAM" id="SSF51735">
    <property type="entry name" value="NAD(P)-binding Rossmann-fold domains"/>
    <property type="match status" value="1"/>
</dbReference>
<dbReference type="PRINTS" id="PR00081">
    <property type="entry name" value="GDHRDH"/>
</dbReference>
<dbReference type="Proteomes" id="UP000286270">
    <property type="component" value="Unassembled WGS sequence"/>
</dbReference>
<comment type="similarity">
    <text evidence="1">Belongs to the short-chain dehydrogenases/reductases (SDR) family.</text>
</comment>
<dbReference type="CDD" id="cd05233">
    <property type="entry name" value="SDR_c"/>
    <property type="match status" value="1"/>
</dbReference>